<feature type="transmembrane region" description="Helical" evidence="1">
    <location>
        <begin position="7"/>
        <end position="28"/>
    </location>
</feature>
<dbReference type="AlphaFoldDB" id="A0A3A6WGR4"/>
<reference evidence="2 3" key="1">
    <citation type="submission" date="2018-08" db="EMBL/GenBank/DDBJ databases">
        <title>Genome Sequences of Legionella pneumophila subsp. pneumophila Isolates, Recovered from a Drinking Water System in a Large Builging.</title>
        <authorList>
            <person name="Gomez-Alvarez V."/>
            <person name="Boczek L."/>
            <person name="King D."/>
            <person name="Pemberton A."/>
            <person name="Pfaller S."/>
            <person name="Rodgers M."/>
            <person name="Santodomingo J."/>
            <person name="Revetta R."/>
        </authorList>
    </citation>
    <scope>NUCLEOTIDE SEQUENCE [LARGE SCALE GENOMIC DNA]</scope>
    <source>
        <strain evidence="2 3">L01C.1</strain>
    </source>
</reference>
<keyword evidence="1" id="KW-1133">Transmembrane helix</keyword>
<feature type="transmembrane region" description="Helical" evidence="1">
    <location>
        <begin position="40"/>
        <end position="59"/>
    </location>
</feature>
<keyword evidence="1" id="KW-0812">Transmembrane</keyword>
<comment type="caution">
    <text evidence="2">The sequence shown here is derived from an EMBL/GenBank/DDBJ whole genome shotgun (WGS) entry which is preliminary data.</text>
</comment>
<sequence>MLRDIVLFFAGFEFFHTMTHVFFAFLVPLDLKFITLTPTLNTWSIVINALITLALLWWAKRLRSK</sequence>
<evidence type="ECO:0000313" key="3">
    <source>
        <dbReference type="Proteomes" id="UP000277145"/>
    </source>
</evidence>
<accession>A0A3A6WGR4</accession>
<evidence type="ECO:0000313" key="2">
    <source>
        <dbReference type="EMBL" id="RJY34729.1"/>
    </source>
</evidence>
<dbReference type="EMBL" id="QWDR01000001">
    <property type="protein sequence ID" value="RJY34729.1"/>
    <property type="molecule type" value="Genomic_DNA"/>
</dbReference>
<dbReference type="Proteomes" id="UP000277145">
    <property type="component" value="Unassembled WGS sequence"/>
</dbReference>
<name>A0A3A6WGR4_LEGPN</name>
<evidence type="ECO:0000256" key="1">
    <source>
        <dbReference type="SAM" id="Phobius"/>
    </source>
</evidence>
<keyword evidence="1" id="KW-0472">Membrane</keyword>
<gene>
    <name evidence="2" type="ORF">D1H98_08170</name>
</gene>
<proteinExistence type="predicted"/>
<protein>
    <submittedName>
        <fullName evidence="2">Uncharacterized protein</fullName>
    </submittedName>
</protein>
<organism evidence="2 3">
    <name type="scientific">Legionella pneumophila subsp. pneumophila</name>
    <dbReference type="NCBI Taxonomy" id="91891"/>
    <lineage>
        <taxon>Bacteria</taxon>
        <taxon>Pseudomonadati</taxon>
        <taxon>Pseudomonadota</taxon>
        <taxon>Gammaproteobacteria</taxon>
        <taxon>Legionellales</taxon>
        <taxon>Legionellaceae</taxon>
        <taxon>Legionella</taxon>
    </lineage>
</organism>